<dbReference type="InterPro" id="IPR029044">
    <property type="entry name" value="Nucleotide-diphossugar_trans"/>
</dbReference>
<evidence type="ECO:0000313" key="3">
    <source>
        <dbReference type="EMBL" id="KAL3682695.1"/>
    </source>
</evidence>
<keyword evidence="4" id="KW-1185">Reference proteome</keyword>
<evidence type="ECO:0000256" key="2">
    <source>
        <dbReference type="SAM" id="Phobius"/>
    </source>
</evidence>
<evidence type="ECO:0000256" key="1">
    <source>
        <dbReference type="ARBA" id="ARBA00022676"/>
    </source>
</evidence>
<dbReference type="SUPFAM" id="SSF53448">
    <property type="entry name" value="Nucleotide-diphospho-sugar transferases"/>
    <property type="match status" value="1"/>
</dbReference>
<keyword evidence="1" id="KW-0328">Glycosyltransferase</keyword>
<comment type="caution">
    <text evidence="3">The sequence shown here is derived from an EMBL/GenBank/DDBJ whole genome shotgun (WGS) entry which is preliminary data.</text>
</comment>
<dbReference type="PANTHER" id="PTHR11183">
    <property type="entry name" value="GLYCOGENIN SUBFAMILY MEMBER"/>
    <property type="match status" value="1"/>
</dbReference>
<evidence type="ECO:0008006" key="5">
    <source>
        <dbReference type="Google" id="ProtNLM"/>
    </source>
</evidence>
<dbReference type="InterPro" id="IPR002495">
    <property type="entry name" value="Glyco_trans_8"/>
</dbReference>
<dbReference type="CDD" id="cd02537">
    <property type="entry name" value="GT8_Glycogenin"/>
    <property type="match status" value="1"/>
</dbReference>
<feature type="transmembrane region" description="Helical" evidence="2">
    <location>
        <begin position="649"/>
        <end position="669"/>
    </location>
</feature>
<dbReference type="InterPro" id="IPR050587">
    <property type="entry name" value="GNT1/Glycosyltrans_8"/>
</dbReference>
<feature type="transmembrane region" description="Helical" evidence="2">
    <location>
        <begin position="464"/>
        <end position="480"/>
    </location>
</feature>
<feature type="transmembrane region" description="Helical" evidence="2">
    <location>
        <begin position="552"/>
        <end position="575"/>
    </location>
</feature>
<evidence type="ECO:0000313" key="4">
    <source>
        <dbReference type="Proteomes" id="UP001633002"/>
    </source>
</evidence>
<sequence length="724" mass="80116">MNFEELQAKGAPVAGNEWEHRVGGKVISEYPRPASDSSTAQQRTEKLLCAGDDGAAVVVMGPGENCGIHSVVSIQAPVLPDTEGAFVRWGMDDDERKAVGGRRKTSGVFVAVLDRRRWNRQVEISCDDRDSSVEQRIENLMGRGKMNSDGRVKHCACLWLVVLGILIGIGSSTGSPVAERESSLSLIHGKTRKQQSTQAYTTLLYGDEFLLGVRVLGKSIKDTGTDKDMVALVSKGVSPGAMELLEEDGWIVEHIDLLENPNSKKKRPSRFWGVYTKLKIFNMTNYEKVVYLDADTIVTRSIEDLFLCKRFCANLKHSERLNSGVMVVEPSGELFEDMLAKVTTLKSYTGGDQGFLNSYFGDFANARLFDPLMSADERKEYNPEFERLSTLYNADVGLYMLANKWMVDDESELRVVHYTLGPLKPWDWWTHWLLKPVDLWQNVRVTLGESLPGTRAGETAHNRLVVRVLFLIPLVVLAFCNRRLLCQIHQDVCGLMCTGSFCGYARQLWYKYTAGSALPIYSKITGSPANTATNQYTSGTGGTSGNSRLPTYIGSLSVVVCFICAFGSMIVAVLLVPRQVMPWTGMILSYEWAFFLFILLFGKYLDILYGLGRSSAVAVSSVPSSPDASPYNSGKGHSRPAVMWDAQTVFYGVGMAFFATCVPALPFLFGVSALFARLGLMIAMGLVLSGFMTYAAEHLAIQWYLRGRDEWNQSRPQSGCCGVC</sequence>
<dbReference type="EMBL" id="JBJQOH010000006">
    <property type="protein sequence ID" value="KAL3682695.1"/>
    <property type="molecule type" value="Genomic_DNA"/>
</dbReference>
<reference evidence="3 4" key="1">
    <citation type="submission" date="2024-09" db="EMBL/GenBank/DDBJ databases">
        <title>Chromosome-scale assembly of Riccia sorocarpa.</title>
        <authorList>
            <person name="Paukszto L."/>
        </authorList>
    </citation>
    <scope>NUCLEOTIDE SEQUENCE [LARGE SCALE GENOMIC DNA]</scope>
    <source>
        <strain evidence="3">LP-2024</strain>
        <tissue evidence="3">Aerial parts of the thallus</tissue>
    </source>
</reference>
<dbReference type="GO" id="GO:0016757">
    <property type="term" value="F:glycosyltransferase activity"/>
    <property type="evidence" value="ECO:0007669"/>
    <property type="project" value="UniProtKB-KW"/>
</dbReference>
<keyword evidence="2" id="KW-1133">Transmembrane helix</keyword>
<keyword evidence="1" id="KW-0808">Transferase</keyword>
<dbReference type="AlphaFoldDB" id="A0ABD3GTW8"/>
<dbReference type="Gene3D" id="3.90.550.10">
    <property type="entry name" value="Spore Coat Polysaccharide Biosynthesis Protein SpsA, Chain A"/>
    <property type="match status" value="1"/>
</dbReference>
<organism evidence="3 4">
    <name type="scientific">Riccia sorocarpa</name>
    <dbReference type="NCBI Taxonomy" id="122646"/>
    <lineage>
        <taxon>Eukaryota</taxon>
        <taxon>Viridiplantae</taxon>
        <taxon>Streptophyta</taxon>
        <taxon>Embryophyta</taxon>
        <taxon>Marchantiophyta</taxon>
        <taxon>Marchantiopsida</taxon>
        <taxon>Marchantiidae</taxon>
        <taxon>Marchantiales</taxon>
        <taxon>Ricciaceae</taxon>
        <taxon>Riccia</taxon>
    </lineage>
</organism>
<keyword evidence="2" id="KW-0472">Membrane</keyword>
<keyword evidence="2" id="KW-0812">Transmembrane</keyword>
<feature type="transmembrane region" description="Helical" evidence="2">
    <location>
        <begin position="587"/>
        <end position="605"/>
    </location>
</feature>
<name>A0ABD3GTW8_9MARC</name>
<proteinExistence type="predicted"/>
<dbReference type="Proteomes" id="UP001633002">
    <property type="component" value="Unassembled WGS sequence"/>
</dbReference>
<dbReference type="Pfam" id="PF01501">
    <property type="entry name" value="Glyco_transf_8"/>
    <property type="match status" value="1"/>
</dbReference>
<protein>
    <recommendedName>
        <fullName evidence="5">Hexosyltransferase</fullName>
    </recommendedName>
</protein>
<accession>A0ABD3GTW8</accession>
<feature type="transmembrane region" description="Helical" evidence="2">
    <location>
        <begin position="675"/>
        <end position="696"/>
    </location>
</feature>
<gene>
    <name evidence="3" type="ORF">R1sor_000717</name>
</gene>